<proteinExistence type="predicted"/>
<feature type="compositionally biased region" description="Low complexity" evidence="1">
    <location>
        <begin position="466"/>
        <end position="496"/>
    </location>
</feature>
<feature type="signal peptide" evidence="2">
    <location>
        <begin position="1"/>
        <end position="26"/>
    </location>
</feature>
<dbReference type="EMBL" id="BAAAGF010000001">
    <property type="protein sequence ID" value="GAA0740646.1"/>
    <property type="molecule type" value="Genomic_DNA"/>
</dbReference>
<accession>A0ABN1JIR3</accession>
<sequence length="609" mass="69415">MKNFNTKLSLLLIVITLTTYSGFAQHVDWIHAPKNPIPRGSSLQYQNLKGTVFQESISEYYTKDGQWFPYNVEFEIRRDDQGRVVYFKDRYSTYQYVYDNKGKLLEEKEDNNPSRAFEYDSKNRVIKTTYTNPKHSISTITYSYTQDGTKCTVNEISTNKDGEIIVREIRYENGLVVYAHTQGFPATIYTYEFDAQGNWIVRTILDAETKQPLRNKFDGKVAPPSTRSIIYHNEYEKGLQALTVQMTDLTNGVVANARLVPIVFINGKEFKKMLFSRFINDFVFYDPLSKTYYIARNAYLGTYKKDQKIPVEILSTGAENVLLFNGLKVKALERGDEGELKDWNFINYTKGLGAFVGTNKTANKAYAFLNMPTVTNEKVVAVPGTAINDLWYIPAEDKKNVYLFENGEYVRGKYAMVGTLGNTTSLNLVVSIDGATTYVFPEYDKALEKHVYKARLFNPSTDVLKSTTTTNSTPTTSNTTSTTTASNTTNDTSKTNTTKITYPKKDYSNYGLTSFAQGYLEAYSVDPTAAAQHITDLGVVLKNHYPEDTKLFPKFLAVLEEIYYVDNFIAYETLINTNKSLFDYCMANMKNPIKQHLVRIAKMKLKQNN</sequence>
<evidence type="ECO:0008006" key="5">
    <source>
        <dbReference type="Google" id="ProtNLM"/>
    </source>
</evidence>
<feature type="chain" id="PRO_5047237883" description="YD repeat-containing protein" evidence="2">
    <location>
        <begin position="27"/>
        <end position="609"/>
    </location>
</feature>
<evidence type="ECO:0000313" key="3">
    <source>
        <dbReference type="EMBL" id="GAA0740646.1"/>
    </source>
</evidence>
<protein>
    <recommendedName>
        <fullName evidence="5">YD repeat-containing protein</fullName>
    </recommendedName>
</protein>
<reference evidence="3 4" key="1">
    <citation type="journal article" date="2019" name="Int. J. Syst. Evol. Microbiol.">
        <title>The Global Catalogue of Microorganisms (GCM) 10K type strain sequencing project: providing services to taxonomists for standard genome sequencing and annotation.</title>
        <authorList>
            <consortium name="The Broad Institute Genomics Platform"/>
            <consortium name="The Broad Institute Genome Sequencing Center for Infectious Disease"/>
            <person name="Wu L."/>
            <person name="Ma J."/>
        </authorList>
    </citation>
    <scope>NUCLEOTIDE SEQUENCE [LARGE SCALE GENOMIC DNA]</scope>
    <source>
        <strain evidence="3 4">JCM 15976</strain>
    </source>
</reference>
<evidence type="ECO:0000256" key="2">
    <source>
        <dbReference type="SAM" id="SignalP"/>
    </source>
</evidence>
<comment type="caution">
    <text evidence="3">The sequence shown here is derived from an EMBL/GenBank/DDBJ whole genome shotgun (WGS) entry which is preliminary data.</text>
</comment>
<keyword evidence="4" id="KW-1185">Reference proteome</keyword>
<dbReference type="RefSeq" id="WP_343796449.1">
    <property type="nucleotide sequence ID" value="NZ_BAAAGF010000001.1"/>
</dbReference>
<gene>
    <name evidence="3" type="ORF">GCM10009431_11020</name>
</gene>
<organism evidence="3 4">
    <name type="scientific">Gaetbulibacter jejuensis</name>
    <dbReference type="NCBI Taxonomy" id="584607"/>
    <lineage>
        <taxon>Bacteria</taxon>
        <taxon>Pseudomonadati</taxon>
        <taxon>Bacteroidota</taxon>
        <taxon>Flavobacteriia</taxon>
        <taxon>Flavobacteriales</taxon>
        <taxon>Flavobacteriaceae</taxon>
        <taxon>Gaetbulibacter</taxon>
    </lineage>
</organism>
<evidence type="ECO:0000313" key="4">
    <source>
        <dbReference type="Proteomes" id="UP001500736"/>
    </source>
</evidence>
<feature type="region of interest" description="Disordered" evidence="1">
    <location>
        <begin position="463"/>
        <end position="496"/>
    </location>
</feature>
<dbReference type="Gene3D" id="2.180.10.10">
    <property type="entry name" value="RHS repeat-associated core"/>
    <property type="match status" value="1"/>
</dbReference>
<evidence type="ECO:0000256" key="1">
    <source>
        <dbReference type="SAM" id="MobiDB-lite"/>
    </source>
</evidence>
<name>A0ABN1JIR3_9FLAO</name>
<keyword evidence="2" id="KW-0732">Signal</keyword>
<dbReference type="Proteomes" id="UP001500736">
    <property type="component" value="Unassembled WGS sequence"/>
</dbReference>